<proteinExistence type="inferred from homology"/>
<dbReference type="GO" id="GO:0016705">
    <property type="term" value="F:oxidoreductase activity, acting on paired donors, with incorporation or reduction of molecular oxygen"/>
    <property type="evidence" value="ECO:0007669"/>
    <property type="project" value="InterPro"/>
</dbReference>
<dbReference type="GO" id="GO:0005506">
    <property type="term" value="F:iron ion binding"/>
    <property type="evidence" value="ECO:0007669"/>
    <property type="project" value="InterPro"/>
</dbReference>
<dbReference type="SUPFAM" id="SSF48264">
    <property type="entry name" value="Cytochrome P450"/>
    <property type="match status" value="1"/>
</dbReference>
<keyword evidence="2" id="KW-0479">Metal-binding</keyword>
<dbReference type="GO" id="GO:0020037">
    <property type="term" value="F:heme binding"/>
    <property type="evidence" value="ECO:0007669"/>
    <property type="project" value="InterPro"/>
</dbReference>
<keyword evidence="4" id="KW-1185">Reference proteome</keyword>
<dbReference type="Gene3D" id="1.10.630.10">
    <property type="entry name" value="Cytochrome P450"/>
    <property type="match status" value="1"/>
</dbReference>
<organism evidence="3 4">
    <name type="scientific">Dactylosporangium sucinum</name>
    <dbReference type="NCBI Taxonomy" id="1424081"/>
    <lineage>
        <taxon>Bacteria</taxon>
        <taxon>Bacillati</taxon>
        <taxon>Actinomycetota</taxon>
        <taxon>Actinomycetes</taxon>
        <taxon>Micromonosporales</taxon>
        <taxon>Micromonosporaceae</taxon>
        <taxon>Dactylosporangium</taxon>
    </lineage>
</organism>
<dbReference type="EMBL" id="BMPI01000010">
    <property type="protein sequence ID" value="GGM23889.1"/>
    <property type="molecule type" value="Genomic_DNA"/>
</dbReference>
<keyword evidence="2" id="KW-0349">Heme</keyword>
<comment type="caution">
    <text evidence="3">The sequence shown here is derived from an EMBL/GenBank/DDBJ whole genome shotgun (WGS) entry which is preliminary data.</text>
</comment>
<evidence type="ECO:0000313" key="3">
    <source>
        <dbReference type="EMBL" id="GGM23889.1"/>
    </source>
</evidence>
<dbReference type="PROSITE" id="PS00086">
    <property type="entry name" value="CYTOCHROME_P450"/>
    <property type="match status" value="1"/>
</dbReference>
<dbReference type="GO" id="GO:0004497">
    <property type="term" value="F:monooxygenase activity"/>
    <property type="evidence" value="ECO:0007669"/>
    <property type="project" value="UniProtKB-KW"/>
</dbReference>
<accession>A0A917THZ4</accession>
<dbReference type="RefSeq" id="WP_190250054.1">
    <property type="nucleotide sequence ID" value="NZ_JBHMED010000015.1"/>
</dbReference>
<dbReference type="Proteomes" id="UP000642070">
    <property type="component" value="Unassembled WGS sequence"/>
</dbReference>
<reference evidence="3" key="2">
    <citation type="submission" date="2020-09" db="EMBL/GenBank/DDBJ databases">
        <authorList>
            <person name="Sun Q."/>
            <person name="Ohkuma M."/>
        </authorList>
    </citation>
    <scope>NUCLEOTIDE SEQUENCE</scope>
    <source>
        <strain evidence="3">JCM 19831</strain>
    </source>
</reference>
<reference evidence="3" key="1">
    <citation type="journal article" date="2014" name="Int. J. Syst. Evol. Microbiol.">
        <title>Complete genome sequence of Corynebacterium casei LMG S-19264T (=DSM 44701T), isolated from a smear-ripened cheese.</title>
        <authorList>
            <consortium name="US DOE Joint Genome Institute (JGI-PGF)"/>
            <person name="Walter F."/>
            <person name="Albersmeier A."/>
            <person name="Kalinowski J."/>
            <person name="Ruckert C."/>
        </authorList>
    </citation>
    <scope>NUCLEOTIDE SEQUENCE</scope>
    <source>
        <strain evidence="3">JCM 19831</strain>
    </source>
</reference>
<comment type="similarity">
    <text evidence="1 2">Belongs to the cytochrome P450 family.</text>
</comment>
<dbReference type="PRINTS" id="PR00385">
    <property type="entry name" value="P450"/>
</dbReference>
<dbReference type="PANTHER" id="PTHR46696">
    <property type="entry name" value="P450, PUTATIVE (EUROFUNG)-RELATED"/>
    <property type="match status" value="1"/>
</dbReference>
<evidence type="ECO:0000313" key="4">
    <source>
        <dbReference type="Proteomes" id="UP000642070"/>
    </source>
</evidence>
<dbReference type="PANTHER" id="PTHR46696:SF1">
    <property type="entry name" value="CYTOCHROME P450 YJIB-RELATED"/>
    <property type="match status" value="1"/>
</dbReference>
<sequence>MPGVTTRDPHLGLYNLTRPETIANPAPFYEALLDQAPVYFDPDYETWMLSRYRDVQHLLAHPDATVAMDHASSLTRFGGLGLEEAFALLDHHVSFVDGADHRRLRRVLSEPLQVRRVRTELADPIRQAVDDTLHALGREAVIDVDVVSAIAASVPGRVTKYLLDLDVDLATVQRWSNAWGDVVAAPGHVPTTNRKQVLAVIAELTTYLKALVARYEEQATLPDTMVGRLVQAMRDDTDRRITRDEAIGNLMMLITAGTETTANLISNAVGVLADNPDLWTLIKRQPDLIPTVLEEIARLHPPTQFTARRIKTPIELPSGGVLPAGASVVLMLGAANRDAEVFPEPDVVRLDRAGTPLLTFGHGAHFCFGAPLARREAQATIEALAARFGQLTPLPGRAWRQNSNLRGLAALPVRFATATAEEGIQ</sequence>
<gene>
    <name evidence="3" type="ORF">GCM10007977_026300</name>
</gene>
<evidence type="ECO:0000256" key="2">
    <source>
        <dbReference type="RuleBase" id="RU000461"/>
    </source>
</evidence>
<dbReference type="InterPro" id="IPR001128">
    <property type="entry name" value="Cyt_P450"/>
</dbReference>
<protein>
    <submittedName>
        <fullName evidence="3">Cytochrome P450</fullName>
    </submittedName>
</protein>
<evidence type="ECO:0000256" key="1">
    <source>
        <dbReference type="ARBA" id="ARBA00010617"/>
    </source>
</evidence>
<name>A0A917THZ4_9ACTN</name>
<dbReference type="InterPro" id="IPR017972">
    <property type="entry name" value="Cyt_P450_CS"/>
</dbReference>
<keyword evidence="2" id="KW-0503">Monooxygenase</keyword>
<keyword evidence="2" id="KW-0408">Iron</keyword>
<dbReference type="InterPro" id="IPR036396">
    <property type="entry name" value="Cyt_P450_sf"/>
</dbReference>
<dbReference type="Pfam" id="PF00067">
    <property type="entry name" value="p450"/>
    <property type="match status" value="1"/>
</dbReference>
<dbReference type="AlphaFoldDB" id="A0A917THZ4"/>
<keyword evidence="2" id="KW-0560">Oxidoreductase</keyword>